<dbReference type="PANTHER" id="PTHR30258:SF2">
    <property type="entry name" value="COMG OPERON PROTEIN 1"/>
    <property type="match status" value="1"/>
</dbReference>
<keyword evidence="2" id="KW-0547">Nucleotide-binding</keyword>
<dbReference type="AlphaFoldDB" id="A0A0C2HQV5"/>
<reference evidence="5 7" key="1">
    <citation type="submission" date="2015-01" db="EMBL/GenBank/DDBJ databases">
        <title>Genome sequences of high lactate-tolerant strain Salinicoccus roseus W12 with industrial interest.</title>
        <authorList>
            <person name="Wang H."/>
            <person name="Yu B."/>
        </authorList>
    </citation>
    <scope>NUCLEOTIDE SEQUENCE [LARGE SCALE GENOMIC DNA]</scope>
    <source>
        <strain evidence="5 7">W12</strain>
    </source>
</reference>
<dbReference type="SUPFAM" id="SSF52540">
    <property type="entry name" value="P-loop containing nucleoside triphosphate hydrolases"/>
    <property type="match status" value="1"/>
</dbReference>
<dbReference type="GO" id="GO:0005886">
    <property type="term" value="C:plasma membrane"/>
    <property type="evidence" value="ECO:0007669"/>
    <property type="project" value="TreeGrafter"/>
</dbReference>
<reference evidence="6" key="2">
    <citation type="submission" date="2020-04" db="EMBL/GenBank/DDBJ databases">
        <authorList>
            <person name="Tanveer F."/>
            <person name="Xie Y."/>
            <person name="Shinwari Z.K."/>
        </authorList>
    </citation>
    <scope>NUCLEOTIDE SEQUENCE</scope>
    <source>
        <strain evidence="6">MOSEL-ME25</strain>
    </source>
</reference>
<dbReference type="RefSeq" id="WP_040104661.1">
    <property type="nucleotide sequence ID" value="NZ_JABEVU030000001.1"/>
</dbReference>
<dbReference type="EMBL" id="JABEVU030000001">
    <property type="protein sequence ID" value="MDB0579019.1"/>
    <property type="molecule type" value="Genomic_DNA"/>
</dbReference>
<name>A0A0C2HQV5_9STAP</name>
<evidence type="ECO:0000256" key="2">
    <source>
        <dbReference type="ARBA" id="ARBA00022741"/>
    </source>
</evidence>
<evidence type="ECO:0000313" key="7">
    <source>
        <dbReference type="Proteomes" id="UP000031546"/>
    </source>
</evidence>
<organism evidence="5 7">
    <name type="scientific">Salinicoccus roseus</name>
    <dbReference type="NCBI Taxonomy" id="45670"/>
    <lineage>
        <taxon>Bacteria</taxon>
        <taxon>Bacillati</taxon>
        <taxon>Bacillota</taxon>
        <taxon>Bacilli</taxon>
        <taxon>Bacillales</taxon>
        <taxon>Staphylococcaceae</taxon>
        <taxon>Salinicoccus</taxon>
    </lineage>
</organism>
<dbReference type="GeneID" id="77844022"/>
<evidence type="ECO:0000256" key="1">
    <source>
        <dbReference type="ARBA" id="ARBA00006611"/>
    </source>
</evidence>
<dbReference type="CDD" id="cd01129">
    <property type="entry name" value="PulE-GspE-like"/>
    <property type="match status" value="1"/>
</dbReference>
<evidence type="ECO:0000259" key="4">
    <source>
        <dbReference type="Pfam" id="PF00437"/>
    </source>
</evidence>
<evidence type="ECO:0000313" key="5">
    <source>
        <dbReference type="EMBL" id="KIH71886.1"/>
    </source>
</evidence>
<reference evidence="6" key="3">
    <citation type="submission" date="2022-12" db="EMBL/GenBank/DDBJ databases">
        <title>Genome analysis and biological profiling of marine Salinicoccus roseus MOSEL-ME25.</title>
        <authorList>
            <person name="Mirza F.T."/>
            <person name="Xie Y."/>
            <person name="Shinwari Z.K."/>
        </authorList>
    </citation>
    <scope>NUCLEOTIDE SEQUENCE</scope>
    <source>
        <strain evidence="6">MOSEL-ME25</strain>
    </source>
</reference>
<feature type="domain" description="Bacterial type II secretion system protein E" evidence="4">
    <location>
        <begin position="2"/>
        <end position="272"/>
    </location>
</feature>
<keyword evidence="8" id="KW-1185">Reference proteome</keyword>
<dbReference type="EMBL" id="JXII01000001">
    <property type="protein sequence ID" value="KIH71886.1"/>
    <property type="molecule type" value="Genomic_DNA"/>
</dbReference>
<evidence type="ECO:0000256" key="3">
    <source>
        <dbReference type="ARBA" id="ARBA00022840"/>
    </source>
</evidence>
<comment type="similarity">
    <text evidence="1">Belongs to the GSP E family.</text>
</comment>
<dbReference type="GO" id="GO:0005524">
    <property type="term" value="F:ATP binding"/>
    <property type="evidence" value="ECO:0007669"/>
    <property type="project" value="UniProtKB-KW"/>
</dbReference>
<comment type="caution">
    <text evidence="5">The sequence shown here is derived from an EMBL/GenBank/DDBJ whole genome shotgun (WGS) entry which is preliminary data.</text>
</comment>
<dbReference type="Gene3D" id="3.40.50.300">
    <property type="entry name" value="P-loop containing nucleotide triphosphate hydrolases"/>
    <property type="match status" value="1"/>
</dbReference>
<dbReference type="Pfam" id="PF00437">
    <property type="entry name" value="T2SSE"/>
    <property type="match status" value="1"/>
</dbReference>
<dbReference type="STRING" id="45670.SN16_00515"/>
<dbReference type="InterPro" id="IPR027417">
    <property type="entry name" value="P-loop_NTPase"/>
</dbReference>
<dbReference type="Proteomes" id="UP000031546">
    <property type="component" value="Unassembled WGS sequence"/>
</dbReference>
<dbReference type="Gene3D" id="3.30.450.90">
    <property type="match status" value="1"/>
</dbReference>
<dbReference type="OrthoDB" id="9808272at2"/>
<protein>
    <submittedName>
        <fullName evidence="6">ATPase, T2SS/T4P/T4SS family</fullName>
    </submittedName>
</protein>
<dbReference type="GO" id="GO:0016887">
    <property type="term" value="F:ATP hydrolysis activity"/>
    <property type="evidence" value="ECO:0007669"/>
    <property type="project" value="TreeGrafter"/>
</dbReference>
<accession>A0A0C2HQV5</accession>
<keyword evidence="3" id="KW-0067">ATP-binding</keyword>
<proteinExistence type="inferred from homology"/>
<dbReference type="InterPro" id="IPR001482">
    <property type="entry name" value="T2SS/T4SS_dom"/>
</dbReference>
<dbReference type="Proteomes" id="UP000527860">
    <property type="component" value="Unassembled WGS sequence"/>
</dbReference>
<sequence>MKQLVEEILKDAMHQNATDIHLTLESAMGLVRIRKAGEMHPLKEMTVETYRKSVNYLKFIAELDINEHKTPQSGRTAINIEDTVLNVRVSTLPISLMNEIVVIRVLNAMEGRPSSALFDLPEDYDFFLPYLGRQQGLILFTGPTGSGKSTLMYRLIQEVAASGRRQIISIEDPIEYELDGLVQVEINEKANIDYAPLLKGVLRCDPDIIMFGEIRDATIASQLLKASLSGHLVLSTFHSRSAVSTLSRLKDYGLYDEEILQSISLIVNQRIIYTGGGSFIIYESLDNSQIETLLKGGTIRHQTIVDKIDALHLAGRLTEDEHLSYVEKFK</sequence>
<dbReference type="PANTHER" id="PTHR30258">
    <property type="entry name" value="TYPE II SECRETION SYSTEM PROTEIN GSPE-RELATED"/>
    <property type="match status" value="1"/>
</dbReference>
<gene>
    <name evidence="6" type="ORF">F7P68_0000520</name>
    <name evidence="5" type="ORF">SN16_00515</name>
</gene>
<evidence type="ECO:0000313" key="6">
    <source>
        <dbReference type="EMBL" id="MDB0579019.1"/>
    </source>
</evidence>
<evidence type="ECO:0000313" key="8">
    <source>
        <dbReference type="Proteomes" id="UP000527860"/>
    </source>
</evidence>